<comment type="caution">
    <text evidence="1">The sequence shown here is derived from an EMBL/GenBank/DDBJ whole genome shotgun (WGS) entry which is preliminary data.</text>
</comment>
<dbReference type="OrthoDB" id="2330249at2759"/>
<accession>A0A9N9DCE5</accession>
<protein>
    <submittedName>
        <fullName evidence="1">3317_t:CDS:1</fullName>
    </submittedName>
</protein>
<sequence>SSCEVDTDCPVGFVCSTTPSTQGQCIYGCHTSDDCQIDATDTQNQTCDKNLPRWSCTCGNDTVCDGDGICAGGHCVLPFNFGMKGIFSLCGVSSLESTFEDVCAWLLNQGYTQLGYEAAVIACDGATDGFGVFFCEALVSILFKIVGDAGGIGDSINDVCHNAWLDVCDSL</sequence>
<gene>
    <name evidence="1" type="ORF">PBRASI_LOCUS9259</name>
</gene>
<keyword evidence="2" id="KW-1185">Reference proteome</keyword>
<organism evidence="1 2">
    <name type="scientific">Paraglomus brasilianum</name>
    <dbReference type="NCBI Taxonomy" id="144538"/>
    <lineage>
        <taxon>Eukaryota</taxon>
        <taxon>Fungi</taxon>
        <taxon>Fungi incertae sedis</taxon>
        <taxon>Mucoromycota</taxon>
        <taxon>Glomeromycotina</taxon>
        <taxon>Glomeromycetes</taxon>
        <taxon>Paraglomerales</taxon>
        <taxon>Paraglomeraceae</taxon>
        <taxon>Paraglomus</taxon>
    </lineage>
</organism>
<evidence type="ECO:0000313" key="1">
    <source>
        <dbReference type="EMBL" id="CAG8631152.1"/>
    </source>
</evidence>
<dbReference type="AlphaFoldDB" id="A0A9N9DCE5"/>
<proteinExistence type="predicted"/>
<name>A0A9N9DCE5_9GLOM</name>
<feature type="non-terminal residue" evidence="1">
    <location>
        <position position="1"/>
    </location>
</feature>
<evidence type="ECO:0000313" key="2">
    <source>
        <dbReference type="Proteomes" id="UP000789739"/>
    </source>
</evidence>
<dbReference type="EMBL" id="CAJVPI010001934">
    <property type="protein sequence ID" value="CAG8631152.1"/>
    <property type="molecule type" value="Genomic_DNA"/>
</dbReference>
<dbReference type="Proteomes" id="UP000789739">
    <property type="component" value="Unassembled WGS sequence"/>
</dbReference>
<reference evidence="1" key="1">
    <citation type="submission" date="2021-06" db="EMBL/GenBank/DDBJ databases">
        <authorList>
            <person name="Kallberg Y."/>
            <person name="Tangrot J."/>
            <person name="Rosling A."/>
        </authorList>
    </citation>
    <scope>NUCLEOTIDE SEQUENCE</scope>
    <source>
        <strain evidence="1">BR232B</strain>
    </source>
</reference>